<evidence type="ECO:0000256" key="1">
    <source>
        <dbReference type="SAM" id="MobiDB-lite"/>
    </source>
</evidence>
<accession>A0AAV4A5R7</accession>
<evidence type="ECO:0000313" key="3">
    <source>
        <dbReference type="Proteomes" id="UP000735302"/>
    </source>
</evidence>
<comment type="caution">
    <text evidence="2">The sequence shown here is derived from an EMBL/GenBank/DDBJ whole genome shotgun (WGS) entry which is preliminary data.</text>
</comment>
<name>A0AAV4A5R7_9GAST</name>
<organism evidence="2 3">
    <name type="scientific">Plakobranchus ocellatus</name>
    <dbReference type="NCBI Taxonomy" id="259542"/>
    <lineage>
        <taxon>Eukaryota</taxon>
        <taxon>Metazoa</taxon>
        <taxon>Spiralia</taxon>
        <taxon>Lophotrochozoa</taxon>
        <taxon>Mollusca</taxon>
        <taxon>Gastropoda</taxon>
        <taxon>Heterobranchia</taxon>
        <taxon>Euthyneura</taxon>
        <taxon>Panpulmonata</taxon>
        <taxon>Sacoglossa</taxon>
        <taxon>Placobranchoidea</taxon>
        <taxon>Plakobranchidae</taxon>
        <taxon>Plakobranchus</taxon>
    </lineage>
</organism>
<feature type="compositionally biased region" description="Basic and acidic residues" evidence="1">
    <location>
        <begin position="60"/>
        <end position="72"/>
    </location>
</feature>
<keyword evidence="3" id="KW-1185">Reference proteome</keyword>
<feature type="region of interest" description="Disordered" evidence="1">
    <location>
        <begin position="48"/>
        <end position="72"/>
    </location>
</feature>
<reference evidence="2 3" key="1">
    <citation type="journal article" date="2021" name="Elife">
        <title>Chloroplast acquisition without the gene transfer in kleptoplastic sea slugs, Plakobranchus ocellatus.</title>
        <authorList>
            <person name="Maeda T."/>
            <person name="Takahashi S."/>
            <person name="Yoshida T."/>
            <person name="Shimamura S."/>
            <person name="Takaki Y."/>
            <person name="Nagai Y."/>
            <person name="Toyoda A."/>
            <person name="Suzuki Y."/>
            <person name="Arimoto A."/>
            <person name="Ishii H."/>
            <person name="Satoh N."/>
            <person name="Nishiyama T."/>
            <person name="Hasebe M."/>
            <person name="Maruyama T."/>
            <person name="Minagawa J."/>
            <person name="Obokata J."/>
            <person name="Shigenobu S."/>
        </authorList>
    </citation>
    <scope>NUCLEOTIDE SEQUENCE [LARGE SCALE GENOMIC DNA]</scope>
</reference>
<gene>
    <name evidence="2" type="ORF">PoB_002868000</name>
</gene>
<sequence length="72" mass="8035">MREIFALKRREFSILWATYIRNVVLIGNLGGPTDNKPVLRSLGTLLSRVPAPSSTPWSDAKPESLRSPTDKL</sequence>
<evidence type="ECO:0000313" key="2">
    <source>
        <dbReference type="EMBL" id="GFO02175.1"/>
    </source>
</evidence>
<proteinExistence type="predicted"/>
<dbReference type="AlphaFoldDB" id="A0AAV4A5R7"/>
<dbReference type="Proteomes" id="UP000735302">
    <property type="component" value="Unassembled WGS sequence"/>
</dbReference>
<dbReference type="EMBL" id="BLXT01003576">
    <property type="protein sequence ID" value="GFO02175.1"/>
    <property type="molecule type" value="Genomic_DNA"/>
</dbReference>
<protein>
    <submittedName>
        <fullName evidence="2">Uncharacterized protein</fullName>
    </submittedName>
</protein>